<accession>A0ABS5JVK9</accession>
<evidence type="ECO:0000259" key="1">
    <source>
        <dbReference type="Pfam" id="PF13590"/>
    </source>
</evidence>
<dbReference type="EMBL" id="JAGUCO010000005">
    <property type="protein sequence ID" value="MBS2098506.1"/>
    <property type="molecule type" value="Genomic_DNA"/>
</dbReference>
<evidence type="ECO:0000313" key="3">
    <source>
        <dbReference type="Proteomes" id="UP000708576"/>
    </source>
</evidence>
<reference evidence="2 3" key="1">
    <citation type="journal article" date="2015" name="Int. J. Syst. Evol. Microbiol.">
        <title>Carboxylicivirga linearis sp. nov., isolated from a sea cucumber culture pond.</title>
        <authorList>
            <person name="Wang F.Q."/>
            <person name="Zhou Y.X."/>
            <person name="Lin X.Z."/>
            <person name="Chen G.J."/>
            <person name="Du Z.J."/>
        </authorList>
    </citation>
    <scope>NUCLEOTIDE SEQUENCE [LARGE SCALE GENOMIC DNA]</scope>
    <source>
        <strain evidence="2 3">FB218</strain>
    </source>
</reference>
<comment type="caution">
    <text evidence="2">The sequence shown here is derived from an EMBL/GenBank/DDBJ whole genome shotgun (WGS) entry which is preliminary data.</text>
</comment>
<evidence type="ECO:0000313" key="2">
    <source>
        <dbReference type="EMBL" id="MBS2098506.1"/>
    </source>
</evidence>
<dbReference type="Gene3D" id="3.30.160.670">
    <property type="match status" value="1"/>
</dbReference>
<protein>
    <submittedName>
        <fullName evidence="2">DUF4136 domain-containing protein</fullName>
    </submittedName>
</protein>
<keyword evidence="3" id="KW-1185">Reference proteome</keyword>
<dbReference type="Pfam" id="PF13590">
    <property type="entry name" value="DUF4136"/>
    <property type="match status" value="1"/>
</dbReference>
<organism evidence="2 3">
    <name type="scientific">Carboxylicivirga linearis</name>
    <dbReference type="NCBI Taxonomy" id="1628157"/>
    <lineage>
        <taxon>Bacteria</taxon>
        <taxon>Pseudomonadati</taxon>
        <taxon>Bacteroidota</taxon>
        <taxon>Bacteroidia</taxon>
        <taxon>Marinilabiliales</taxon>
        <taxon>Marinilabiliaceae</taxon>
        <taxon>Carboxylicivirga</taxon>
    </lineage>
</organism>
<proteinExistence type="predicted"/>
<gene>
    <name evidence="2" type="ORF">KEM10_09455</name>
</gene>
<sequence>MKFNLLVALFIIALTSCDGIKVMSDYDKSVDFEKYETIQFYGWEENSDQILSKFDKERIENAVSLEFRNRGHQIVESNAELVVSLFIITKTETRETATTEYYGGYGPYFGYGPQWGWGPGYGYGYASTTIDKQDFQVGTLVISVYDRSKKELIWEGVGQGSVGENTSNREARLNHAIGKIMYKYPVKPLRK</sequence>
<dbReference type="PROSITE" id="PS51257">
    <property type="entry name" value="PROKAR_LIPOPROTEIN"/>
    <property type="match status" value="1"/>
</dbReference>
<dbReference type="InterPro" id="IPR025411">
    <property type="entry name" value="DUF4136"/>
</dbReference>
<name>A0ABS5JVK9_9BACT</name>
<feature type="domain" description="DUF4136" evidence="1">
    <location>
        <begin position="22"/>
        <end position="185"/>
    </location>
</feature>
<dbReference type="Proteomes" id="UP000708576">
    <property type="component" value="Unassembled WGS sequence"/>
</dbReference>
<dbReference type="RefSeq" id="WP_212215745.1">
    <property type="nucleotide sequence ID" value="NZ_JAGUCO010000005.1"/>
</dbReference>